<dbReference type="RefSeq" id="WP_218632348.1">
    <property type="nucleotide sequence ID" value="NZ_JAHVAH010000001.1"/>
</dbReference>
<accession>A0ABS6V462</accession>
<dbReference type="Proteomes" id="UP000698028">
    <property type="component" value="Unassembled WGS sequence"/>
</dbReference>
<sequence length="83" mass="8558">MINLLPDSTKTATPTPAPYADAVARLNAVARMIEATRATNALPEHDLTTAWEVASDQDKAVLEGRADEVAAAAALGLAGLTSL</sequence>
<keyword evidence="2" id="KW-1185">Reference proteome</keyword>
<name>A0ABS6V462_9SPHN</name>
<comment type="caution">
    <text evidence="1">The sequence shown here is derived from an EMBL/GenBank/DDBJ whole genome shotgun (WGS) entry which is preliminary data.</text>
</comment>
<evidence type="ECO:0000313" key="1">
    <source>
        <dbReference type="EMBL" id="MBW0144346.1"/>
    </source>
</evidence>
<reference evidence="1 2" key="1">
    <citation type="submission" date="2021-07" db="EMBL/GenBank/DDBJ databases">
        <title>The draft genome sequence of Sphingomicrobium sp. B8.</title>
        <authorList>
            <person name="Mu L."/>
        </authorList>
    </citation>
    <scope>NUCLEOTIDE SEQUENCE [LARGE SCALE GENOMIC DNA]</scope>
    <source>
        <strain evidence="1 2">B8</strain>
    </source>
</reference>
<organism evidence="1 2">
    <name type="scientific">Sphingomicrobium clamense</name>
    <dbReference type="NCBI Taxonomy" id="2851013"/>
    <lineage>
        <taxon>Bacteria</taxon>
        <taxon>Pseudomonadati</taxon>
        <taxon>Pseudomonadota</taxon>
        <taxon>Alphaproteobacteria</taxon>
        <taxon>Sphingomonadales</taxon>
        <taxon>Sphingomonadaceae</taxon>
        <taxon>Sphingomicrobium</taxon>
    </lineage>
</organism>
<gene>
    <name evidence="1" type="ORF">KTQ36_03445</name>
</gene>
<evidence type="ECO:0000313" key="2">
    <source>
        <dbReference type="Proteomes" id="UP000698028"/>
    </source>
</evidence>
<dbReference type="EMBL" id="JAHVAH010000001">
    <property type="protein sequence ID" value="MBW0144346.1"/>
    <property type="molecule type" value="Genomic_DNA"/>
</dbReference>
<proteinExistence type="predicted"/>
<protein>
    <submittedName>
        <fullName evidence="1">Uncharacterized protein</fullName>
    </submittedName>
</protein>